<keyword evidence="3" id="KW-1185">Reference proteome</keyword>
<dbReference type="EMBL" id="MPDP01000272">
    <property type="protein sequence ID" value="KAK1460610.1"/>
    <property type="molecule type" value="Genomic_DNA"/>
</dbReference>
<feature type="region of interest" description="Disordered" evidence="1">
    <location>
        <begin position="147"/>
        <end position="167"/>
    </location>
</feature>
<evidence type="ECO:0000313" key="2">
    <source>
        <dbReference type="EMBL" id="KAK1460610.1"/>
    </source>
</evidence>
<gene>
    <name evidence="2" type="ORF">CCUS01_08715</name>
</gene>
<sequence>MIPKEFAEPLLWATLRDLGYENGYHLLFLLVTFEAIELWSLPKREAWPGAKCIFANLFFFFFPLQVEAKMKGKGNGRFTCGSRLAYEHREKRPYRQGEAFFLHHLQPGRGPVEDHQEFLARSFLPLSLAEKVWARGAHLNNLFGSEGGGGAGEGGGGEGGGGWGGGGGGGGGGDGFYSYSFSASPTIGGISPVSMDGSLLTSPPFAPTLFKKLG</sequence>
<reference evidence="2" key="1">
    <citation type="submission" date="2016-11" db="EMBL/GenBank/DDBJ databases">
        <title>The genome sequence of Colletotrichum cuscutae.</title>
        <authorList>
            <person name="Baroncelli R."/>
        </authorList>
    </citation>
    <scope>NUCLEOTIDE SEQUENCE</scope>
    <source>
        <strain evidence="2">IMI 304802</strain>
    </source>
</reference>
<comment type="caution">
    <text evidence="2">The sequence shown here is derived from an EMBL/GenBank/DDBJ whole genome shotgun (WGS) entry which is preliminary data.</text>
</comment>
<organism evidence="2 3">
    <name type="scientific">Colletotrichum cuscutae</name>
    <dbReference type="NCBI Taxonomy" id="1209917"/>
    <lineage>
        <taxon>Eukaryota</taxon>
        <taxon>Fungi</taxon>
        <taxon>Dikarya</taxon>
        <taxon>Ascomycota</taxon>
        <taxon>Pezizomycotina</taxon>
        <taxon>Sordariomycetes</taxon>
        <taxon>Hypocreomycetidae</taxon>
        <taxon>Glomerellales</taxon>
        <taxon>Glomerellaceae</taxon>
        <taxon>Colletotrichum</taxon>
        <taxon>Colletotrichum acutatum species complex</taxon>
    </lineage>
</organism>
<dbReference type="AlphaFoldDB" id="A0AAI9UPU2"/>
<dbReference type="Proteomes" id="UP001239213">
    <property type="component" value="Unassembled WGS sequence"/>
</dbReference>
<accession>A0AAI9UPU2</accession>
<evidence type="ECO:0000313" key="3">
    <source>
        <dbReference type="Proteomes" id="UP001239213"/>
    </source>
</evidence>
<protein>
    <submittedName>
        <fullName evidence="2">Uncharacterized protein</fullName>
    </submittedName>
</protein>
<proteinExistence type="predicted"/>
<name>A0AAI9UPU2_9PEZI</name>
<evidence type="ECO:0000256" key="1">
    <source>
        <dbReference type="SAM" id="MobiDB-lite"/>
    </source>
</evidence>